<sequence>MSEPPLAHYLLNLRDNYSHDLLASFYKDLMVPNFGQFESELEPVSVWFKQFEDADHQSLYTLHVILVLDQDPSKLSHHSKAVIYGGVCCEYYPKSNCGLMTYIAVSPTAKASGLGKLLVSHVLASLNAEARSRGHARCHAIYLETNNDHVDASKDVMLPATRRKVLHKLGFRILKFDYVQPRLSDDQDKCRDLYFAAHDSFLEEHVGDGTSKVHVLHSQHLLEFIKEFYVVLQGEDSITEDEDYLKAEKTLKGLKYIEVYATPI</sequence>
<name>A0A433QT24_9FUNG</name>
<evidence type="ECO:0000259" key="1">
    <source>
        <dbReference type="Pfam" id="PF00583"/>
    </source>
</evidence>
<evidence type="ECO:0000313" key="3">
    <source>
        <dbReference type="Proteomes" id="UP000274822"/>
    </source>
</evidence>
<dbReference type="SUPFAM" id="SSF55729">
    <property type="entry name" value="Acyl-CoA N-acyltransferases (Nat)"/>
    <property type="match status" value="1"/>
</dbReference>
<dbReference type="AlphaFoldDB" id="A0A433QT24"/>
<accession>A0A433QT24</accession>
<dbReference type="InterPro" id="IPR016181">
    <property type="entry name" value="Acyl_CoA_acyltransferase"/>
</dbReference>
<reference evidence="2 3" key="1">
    <citation type="journal article" date="2018" name="New Phytol.">
        <title>Phylogenomics of Endogonaceae and evolution of mycorrhizas within Mucoromycota.</title>
        <authorList>
            <person name="Chang Y."/>
            <person name="Desiro A."/>
            <person name="Na H."/>
            <person name="Sandor L."/>
            <person name="Lipzen A."/>
            <person name="Clum A."/>
            <person name="Barry K."/>
            <person name="Grigoriev I.V."/>
            <person name="Martin F.M."/>
            <person name="Stajich J.E."/>
            <person name="Smith M.E."/>
            <person name="Bonito G."/>
            <person name="Spatafora J.W."/>
        </authorList>
    </citation>
    <scope>NUCLEOTIDE SEQUENCE [LARGE SCALE GENOMIC DNA]</scope>
    <source>
        <strain evidence="2 3">AD002</strain>
    </source>
</reference>
<dbReference type="InterPro" id="IPR000182">
    <property type="entry name" value="GNAT_dom"/>
</dbReference>
<evidence type="ECO:0000313" key="2">
    <source>
        <dbReference type="EMBL" id="RUS32933.1"/>
    </source>
</evidence>
<gene>
    <name evidence="2" type="ORF">BC938DRAFT_473770</name>
</gene>
<keyword evidence="3" id="KW-1185">Reference proteome</keyword>
<dbReference type="Pfam" id="PF00583">
    <property type="entry name" value="Acetyltransf_1"/>
    <property type="match status" value="1"/>
</dbReference>
<dbReference type="Gene3D" id="3.40.630.30">
    <property type="match status" value="1"/>
</dbReference>
<protein>
    <recommendedName>
        <fullName evidence="1">N-acetyltransferase domain-containing protein</fullName>
    </recommendedName>
</protein>
<dbReference type="Proteomes" id="UP000274822">
    <property type="component" value="Unassembled WGS sequence"/>
</dbReference>
<dbReference type="EMBL" id="RBNJ01001638">
    <property type="protein sequence ID" value="RUS32933.1"/>
    <property type="molecule type" value="Genomic_DNA"/>
</dbReference>
<organism evidence="2 3">
    <name type="scientific">Jimgerdemannia flammicorona</name>
    <dbReference type="NCBI Taxonomy" id="994334"/>
    <lineage>
        <taxon>Eukaryota</taxon>
        <taxon>Fungi</taxon>
        <taxon>Fungi incertae sedis</taxon>
        <taxon>Mucoromycota</taxon>
        <taxon>Mucoromycotina</taxon>
        <taxon>Endogonomycetes</taxon>
        <taxon>Endogonales</taxon>
        <taxon>Endogonaceae</taxon>
        <taxon>Jimgerdemannia</taxon>
    </lineage>
</organism>
<comment type="caution">
    <text evidence="2">The sequence shown here is derived from an EMBL/GenBank/DDBJ whole genome shotgun (WGS) entry which is preliminary data.</text>
</comment>
<proteinExistence type="predicted"/>
<feature type="domain" description="N-acetyltransferase" evidence="1">
    <location>
        <begin position="80"/>
        <end position="151"/>
    </location>
</feature>
<dbReference type="GO" id="GO:0016747">
    <property type="term" value="F:acyltransferase activity, transferring groups other than amino-acyl groups"/>
    <property type="evidence" value="ECO:0007669"/>
    <property type="project" value="InterPro"/>
</dbReference>